<dbReference type="SUPFAM" id="SSF56024">
    <property type="entry name" value="Phospholipase D/nuclease"/>
    <property type="match status" value="1"/>
</dbReference>
<evidence type="ECO:0000259" key="1">
    <source>
        <dbReference type="PROSITE" id="PS50035"/>
    </source>
</evidence>
<reference evidence="2" key="1">
    <citation type="journal article" date="2020" name="mSystems">
        <title>Genome- and Community-Level Interaction Insights into Carbon Utilization and Element Cycling Functions of Hydrothermarchaeota in Hydrothermal Sediment.</title>
        <authorList>
            <person name="Zhou Z."/>
            <person name="Liu Y."/>
            <person name="Xu W."/>
            <person name="Pan J."/>
            <person name="Luo Z.H."/>
            <person name="Li M."/>
        </authorList>
    </citation>
    <scope>NUCLEOTIDE SEQUENCE [LARGE SCALE GENOMIC DNA]</scope>
    <source>
        <strain evidence="2">SpSt-1</strain>
    </source>
</reference>
<protein>
    <recommendedName>
        <fullName evidence="1">PLD phosphodiesterase domain-containing protein</fullName>
    </recommendedName>
</protein>
<feature type="domain" description="PLD phosphodiesterase" evidence="1">
    <location>
        <begin position="116"/>
        <end position="139"/>
    </location>
</feature>
<dbReference type="EMBL" id="DRUB01000087">
    <property type="protein sequence ID" value="HHR96106.1"/>
    <property type="molecule type" value="Genomic_DNA"/>
</dbReference>
<dbReference type="Pfam" id="PF13091">
    <property type="entry name" value="PLDc_2"/>
    <property type="match status" value="1"/>
</dbReference>
<dbReference type="InterPro" id="IPR001736">
    <property type="entry name" value="PLipase_D/transphosphatidylase"/>
</dbReference>
<name>A0A7C5UU46_9CREN</name>
<sequence length="181" mass="20819">MFRKILEDRLRKGPILKRLRNEVFKASTRIVDVATLDGSLQEDIKNSSSHIVIFSPFLTINRVKLFLSMKTIIDALKRGIRVAVVTRPAAKRWVAAPEEQRECIKMLSENNIKVVEVEALHFKAVIIDDKIIYLGSINVLSILPIEYYPPDYMIRFESEALVDEIVENVLGKEKYYNEVLA</sequence>
<evidence type="ECO:0000313" key="2">
    <source>
        <dbReference type="EMBL" id="HHR96106.1"/>
    </source>
</evidence>
<dbReference type="GO" id="GO:0003824">
    <property type="term" value="F:catalytic activity"/>
    <property type="evidence" value="ECO:0007669"/>
    <property type="project" value="InterPro"/>
</dbReference>
<dbReference type="Gene3D" id="3.30.870.10">
    <property type="entry name" value="Endonuclease Chain A"/>
    <property type="match status" value="1"/>
</dbReference>
<dbReference type="AlphaFoldDB" id="A0A7C5UU46"/>
<gene>
    <name evidence="2" type="ORF">ENL47_04675</name>
</gene>
<proteinExistence type="predicted"/>
<dbReference type="PROSITE" id="PS50035">
    <property type="entry name" value="PLD"/>
    <property type="match status" value="1"/>
</dbReference>
<accession>A0A7C5UU46</accession>
<comment type="caution">
    <text evidence="2">The sequence shown here is derived from an EMBL/GenBank/DDBJ whole genome shotgun (WGS) entry which is preliminary data.</text>
</comment>
<dbReference type="InterPro" id="IPR025202">
    <property type="entry name" value="PLD-like_dom"/>
</dbReference>
<organism evidence="2">
    <name type="scientific">Ignisphaera aggregans</name>
    <dbReference type="NCBI Taxonomy" id="334771"/>
    <lineage>
        <taxon>Archaea</taxon>
        <taxon>Thermoproteota</taxon>
        <taxon>Thermoprotei</taxon>
        <taxon>Desulfurococcales</taxon>
        <taxon>Desulfurococcaceae</taxon>
        <taxon>Ignisphaera</taxon>
    </lineage>
</organism>